<dbReference type="PANTHER" id="PTHR45992:SF2">
    <property type="entry name" value="EUKARYOTIC ELONGATION FACTOR 2 KINASE"/>
    <property type="match status" value="1"/>
</dbReference>
<sequence>MPQSDSNLTSICNDDDHNGCGDDFLYKRDIGLCAKCIEIHRAEQQNDEIRLARALALKQCSLCGAAFKNLSSENCLPDGRQTCVRCLRTYYEDNPTLHKPNELANREVDIIVQRKALSNNLLAKKAASTAHHDALHRLDSSVNGARASARGDPAAFNGLPSTQSSAAFGIDAFSTPRTIVGGTDVEFGALSSSGSAAAAVTHHHVKPSLVLNTSTLLSSRAAMFLPPTPDCKHSVFCNFCIATKTKSEPTFDVFHKRFNGSTLMRTVIVEALQHFSIPFGKYVSTPLQYDNAVSFLFPPIKNPTSGKTRHPPLANSLHGDLASFIEMHRNAPDFHLYVPVGRNGKVDPKEQYTLRLDCVLNSFMYEDQHGPLPVILGGLTKTSKSKHSASSSLQASSSMPPSKRVCSDSIRSSLLRNPTSQLAQRFRGARATSTKPPPLSRVPVQPITLRLYSEVHGRISDLAYGQPFKLDRSKYMAIQGMIATMPEATGTGKSKIAFQFWANDGRKFIMKRVVNTGSQSGVVSLQENEREVELEFSRLLWTASIFLDFMTVVRSCGAPVDNSFEVNQCFVGTELITGAAMPPSDASGVSMAAYTQAMIDSPGGTVAWLVEPYRTGCEHKWCGTLGFQFPDNLPGNTMSAFAHYVFLATQGQLVVSDLQSLEGLQDGSPDRAAGIFERRVIKYLFDPMLHSSRGYCGLGDFGQEGLDNFLQNHRCKIFCQSLSFSESHAQLLERLQSYSLDPCGEDSDEDSAATSMADEHPAPGDAFGELIKLNKKGKAHAEMSENPEASGSKAASGSNEPDGDDDSEEPKDNVDQRNDNTDSPDSSE</sequence>
<dbReference type="Proteomes" id="UP000054144">
    <property type="component" value="Unassembled WGS sequence"/>
</dbReference>
<dbReference type="InterPro" id="IPR004166">
    <property type="entry name" value="a-kinase_dom"/>
</dbReference>
<reference evidence="8 9" key="1">
    <citation type="journal article" date="2015" name="Fungal Genet. Biol.">
        <title>Evolution of novel wood decay mechanisms in Agaricales revealed by the genome sequences of Fistulina hepatica and Cylindrobasidium torrendii.</title>
        <authorList>
            <person name="Floudas D."/>
            <person name="Held B.W."/>
            <person name="Riley R."/>
            <person name="Nagy L.G."/>
            <person name="Koehler G."/>
            <person name="Ransdell A.S."/>
            <person name="Younus H."/>
            <person name="Chow J."/>
            <person name="Chiniquy J."/>
            <person name="Lipzen A."/>
            <person name="Tritt A."/>
            <person name="Sun H."/>
            <person name="Haridas S."/>
            <person name="LaButti K."/>
            <person name="Ohm R.A."/>
            <person name="Kues U."/>
            <person name="Blanchette R.A."/>
            <person name="Grigoriev I.V."/>
            <person name="Minto R.E."/>
            <person name="Hibbett D.S."/>
        </authorList>
    </citation>
    <scope>NUCLEOTIDE SEQUENCE [LARGE SCALE GENOMIC DNA]</scope>
    <source>
        <strain evidence="8 9">ATCC 64428</strain>
    </source>
</reference>
<dbReference type="EMBL" id="KN881650">
    <property type="protein sequence ID" value="KIY51504.1"/>
    <property type="molecule type" value="Genomic_DNA"/>
</dbReference>
<organism evidence="8 9">
    <name type="scientific">Fistulina hepatica ATCC 64428</name>
    <dbReference type="NCBI Taxonomy" id="1128425"/>
    <lineage>
        <taxon>Eukaryota</taxon>
        <taxon>Fungi</taxon>
        <taxon>Dikarya</taxon>
        <taxon>Basidiomycota</taxon>
        <taxon>Agaricomycotina</taxon>
        <taxon>Agaricomycetes</taxon>
        <taxon>Agaricomycetidae</taxon>
        <taxon>Agaricales</taxon>
        <taxon>Fistulinaceae</taxon>
        <taxon>Fistulina</taxon>
    </lineage>
</organism>
<dbReference type="Pfam" id="PF02816">
    <property type="entry name" value="Alpha_kinase"/>
    <property type="match status" value="1"/>
</dbReference>
<evidence type="ECO:0000256" key="4">
    <source>
        <dbReference type="ARBA" id="ARBA00022777"/>
    </source>
</evidence>
<dbReference type="GO" id="GO:0005524">
    <property type="term" value="F:ATP binding"/>
    <property type="evidence" value="ECO:0007669"/>
    <property type="project" value="UniProtKB-KW"/>
</dbReference>
<proteinExistence type="predicted"/>
<evidence type="ECO:0000256" key="6">
    <source>
        <dbReference type="SAM" id="MobiDB-lite"/>
    </source>
</evidence>
<keyword evidence="9" id="KW-1185">Reference proteome</keyword>
<evidence type="ECO:0000313" key="9">
    <source>
        <dbReference type="Proteomes" id="UP000054144"/>
    </source>
</evidence>
<dbReference type="SUPFAM" id="SSF56112">
    <property type="entry name" value="Protein kinase-like (PK-like)"/>
    <property type="match status" value="1"/>
</dbReference>
<evidence type="ECO:0000256" key="3">
    <source>
        <dbReference type="ARBA" id="ARBA00022741"/>
    </source>
</evidence>
<dbReference type="Gene3D" id="3.20.200.10">
    <property type="entry name" value="MHCK/EF2 kinase"/>
    <property type="match status" value="1"/>
</dbReference>
<accession>A0A0D7AID3</accession>
<keyword evidence="4" id="KW-0418">Kinase</keyword>
<keyword evidence="5" id="KW-0067">ATP-binding</keyword>
<keyword evidence="2" id="KW-0808">Transferase</keyword>
<dbReference type="OrthoDB" id="2744370at2759"/>
<evidence type="ECO:0000256" key="5">
    <source>
        <dbReference type="ARBA" id="ARBA00022840"/>
    </source>
</evidence>
<dbReference type="InterPro" id="IPR051852">
    <property type="entry name" value="Alpha-type_PK"/>
</dbReference>
<keyword evidence="3" id="KW-0547">Nucleotide-binding</keyword>
<dbReference type="AlphaFoldDB" id="A0A0D7AID3"/>
<feature type="compositionally biased region" description="Polar residues" evidence="6">
    <location>
        <begin position="787"/>
        <end position="799"/>
    </location>
</feature>
<feature type="compositionally biased region" description="Low complexity" evidence="6">
    <location>
        <begin position="388"/>
        <end position="403"/>
    </location>
</feature>
<dbReference type="GO" id="GO:0004674">
    <property type="term" value="F:protein serine/threonine kinase activity"/>
    <property type="evidence" value="ECO:0007669"/>
    <property type="project" value="UniProtKB-KW"/>
</dbReference>
<dbReference type="InterPro" id="IPR011009">
    <property type="entry name" value="Kinase-like_dom_sf"/>
</dbReference>
<gene>
    <name evidence="8" type="ORF">FISHEDRAFT_56645</name>
</gene>
<dbReference type="PANTHER" id="PTHR45992">
    <property type="entry name" value="EUKARYOTIC ELONGATION FACTOR 2 KINASE-RELATED"/>
    <property type="match status" value="1"/>
</dbReference>
<name>A0A0D7AID3_9AGAR</name>
<feature type="domain" description="Alpha-type protein kinase" evidence="7">
    <location>
        <begin position="467"/>
        <end position="727"/>
    </location>
</feature>
<feature type="region of interest" description="Disordered" evidence="6">
    <location>
        <begin position="741"/>
        <end position="828"/>
    </location>
</feature>
<evidence type="ECO:0000256" key="2">
    <source>
        <dbReference type="ARBA" id="ARBA00022679"/>
    </source>
</evidence>
<feature type="compositionally biased region" description="Basic and acidic residues" evidence="6">
    <location>
        <begin position="810"/>
        <end position="820"/>
    </location>
</feature>
<evidence type="ECO:0000259" key="7">
    <source>
        <dbReference type="PROSITE" id="PS51158"/>
    </source>
</evidence>
<keyword evidence="1" id="KW-0723">Serine/threonine-protein kinase</keyword>
<evidence type="ECO:0000313" key="8">
    <source>
        <dbReference type="EMBL" id="KIY51504.1"/>
    </source>
</evidence>
<dbReference type="GO" id="GO:1903013">
    <property type="term" value="P:response to differentiation-inducing factor 1"/>
    <property type="evidence" value="ECO:0007669"/>
    <property type="project" value="TreeGrafter"/>
</dbReference>
<dbReference type="GO" id="GO:0031037">
    <property type="term" value="P:myosin II filament disassembly"/>
    <property type="evidence" value="ECO:0007669"/>
    <property type="project" value="TreeGrafter"/>
</dbReference>
<feature type="region of interest" description="Disordered" evidence="6">
    <location>
        <begin position="383"/>
        <end position="406"/>
    </location>
</feature>
<dbReference type="CDD" id="cd04515">
    <property type="entry name" value="Alpha_kinase"/>
    <property type="match status" value="1"/>
</dbReference>
<evidence type="ECO:0000256" key="1">
    <source>
        <dbReference type="ARBA" id="ARBA00022527"/>
    </source>
</evidence>
<protein>
    <recommendedName>
        <fullName evidence="7">Alpha-type protein kinase domain-containing protein</fullName>
    </recommendedName>
</protein>
<dbReference type="PROSITE" id="PS51158">
    <property type="entry name" value="ALPHA_KINASE"/>
    <property type="match status" value="1"/>
</dbReference>